<gene>
    <name evidence="2" type="ORF">CH63R_12151</name>
</gene>
<accession>A0A1B7Y0B3</accession>
<reference evidence="3" key="1">
    <citation type="journal article" date="2017" name="BMC Genomics">
        <title>Gapless genome assembly of Colletotrichum higginsianum reveals chromosome structure and association of transposable elements with secondary metabolite gene clusters.</title>
        <authorList>
            <person name="Dallery J.-F."/>
            <person name="Lapalu N."/>
            <person name="Zampounis A."/>
            <person name="Pigne S."/>
            <person name="Luyten I."/>
            <person name="Amselem J."/>
            <person name="Wittenberg A.H.J."/>
            <person name="Zhou S."/>
            <person name="de Queiroz M.V."/>
            <person name="Robin G.P."/>
            <person name="Auger A."/>
            <person name="Hainaut M."/>
            <person name="Henrissat B."/>
            <person name="Kim K.-T."/>
            <person name="Lee Y.-H."/>
            <person name="Lespinet O."/>
            <person name="Schwartz D.C."/>
            <person name="Thon M.R."/>
            <person name="O'Connell R.J."/>
        </authorList>
    </citation>
    <scope>NUCLEOTIDE SEQUENCE [LARGE SCALE GENOMIC DNA]</scope>
    <source>
        <strain evidence="3">IMI 349063</strain>
    </source>
</reference>
<dbReference type="OrthoDB" id="190201at2759"/>
<dbReference type="InterPro" id="IPR029058">
    <property type="entry name" value="AB_hydrolase_fold"/>
</dbReference>
<dbReference type="Gene3D" id="3.40.50.1820">
    <property type="entry name" value="alpha/beta hydrolase"/>
    <property type="match status" value="1"/>
</dbReference>
<proteinExistence type="predicted"/>
<organism evidence="2 3">
    <name type="scientific">Colletotrichum higginsianum (strain IMI 349063)</name>
    <name type="common">Crucifer anthracnose fungus</name>
    <dbReference type="NCBI Taxonomy" id="759273"/>
    <lineage>
        <taxon>Eukaryota</taxon>
        <taxon>Fungi</taxon>
        <taxon>Dikarya</taxon>
        <taxon>Ascomycota</taxon>
        <taxon>Pezizomycotina</taxon>
        <taxon>Sordariomycetes</taxon>
        <taxon>Hypocreomycetidae</taxon>
        <taxon>Glomerellales</taxon>
        <taxon>Glomerellaceae</taxon>
        <taxon>Colletotrichum</taxon>
        <taxon>Colletotrichum destructivum species complex</taxon>
    </lineage>
</organism>
<feature type="domain" description="AB hydrolase-1" evidence="1">
    <location>
        <begin position="47"/>
        <end position="162"/>
    </location>
</feature>
<keyword evidence="3" id="KW-1185">Reference proteome</keyword>
<dbReference type="Pfam" id="PF00561">
    <property type="entry name" value="Abhydrolase_1"/>
    <property type="match status" value="1"/>
</dbReference>
<dbReference type="SUPFAM" id="SSF53474">
    <property type="entry name" value="alpha/beta-Hydrolases"/>
    <property type="match status" value="1"/>
</dbReference>
<dbReference type="InterPro" id="IPR000073">
    <property type="entry name" value="AB_hydrolase_1"/>
</dbReference>
<dbReference type="RefSeq" id="XP_018153966.1">
    <property type="nucleotide sequence ID" value="XM_018307125.1"/>
</dbReference>
<dbReference type="Proteomes" id="UP000092177">
    <property type="component" value="Chromosome 8"/>
</dbReference>
<name>A0A1B7Y0B3_COLHI</name>
<dbReference type="VEuPathDB" id="FungiDB:CH63R_12151"/>
<dbReference type="GeneID" id="28871232"/>
<evidence type="ECO:0000313" key="3">
    <source>
        <dbReference type="Proteomes" id="UP000092177"/>
    </source>
</evidence>
<dbReference type="GO" id="GO:0046464">
    <property type="term" value="P:acylglycerol catabolic process"/>
    <property type="evidence" value="ECO:0007669"/>
    <property type="project" value="TreeGrafter"/>
</dbReference>
<dbReference type="InterPro" id="IPR050266">
    <property type="entry name" value="AB_hydrolase_sf"/>
</dbReference>
<comment type="caution">
    <text evidence="2">The sequence shown here is derived from an EMBL/GenBank/DDBJ whole genome shotgun (WGS) entry which is preliminary data.</text>
</comment>
<dbReference type="PANTHER" id="PTHR43798">
    <property type="entry name" value="MONOACYLGLYCEROL LIPASE"/>
    <property type="match status" value="1"/>
</dbReference>
<evidence type="ECO:0000313" key="2">
    <source>
        <dbReference type="EMBL" id="OBR05448.1"/>
    </source>
</evidence>
<dbReference type="GO" id="GO:0047372">
    <property type="term" value="F:monoacylglycerol lipase activity"/>
    <property type="evidence" value="ECO:0007669"/>
    <property type="project" value="TreeGrafter"/>
</dbReference>
<evidence type="ECO:0000259" key="1">
    <source>
        <dbReference type="Pfam" id="PF00561"/>
    </source>
</evidence>
<dbReference type="KEGG" id="chig:CH63R_12151"/>
<protein>
    <submittedName>
        <fullName evidence="2">Alpha beta hydrolase protein</fullName>
    </submittedName>
</protein>
<sequence>MTKRDLASAANGTQPSANNLIWEQLPLVIDNAELSISTVRRSGSGDPVLFLHGFGSTKEDYTDVVLHDAMAGHPIIAYDAPGSGASTVSDYSAICMPFLVAVAEAVLEAHGVSGFHLVGHSMGGLTGLLLARRNPGAVRSFVNIKGNLAPEDCFLSRQILDFPADEGPDAFVDAFVERTRRSPDYGNGVYAAAFRAKVRPGAVRPTFESMVDYTDNGGLLDIFESLSCPRMFMFGVSYNRLSYLPRIVGAGVQLAEIPESGHFVMYSNPMAMWQRISMFLAEVVKE</sequence>
<dbReference type="GO" id="GO:0016020">
    <property type="term" value="C:membrane"/>
    <property type="evidence" value="ECO:0007669"/>
    <property type="project" value="TreeGrafter"/>
</dbReference>
<dbReference type="AlphaFoldDB" id="A0A1B7Y0B3"/>
<keyword evidence="2" id="KW-0378">Hydrolase</keyword>
<dbReference type="EMBL" id="LTAN01000008">
    <property type="protein sequence ID" value="OBR05448.1"/>
    <property type="molecule type" value="Genomic_DNA"/>
</dbReference>
<dbReference type="PANTHER" id="PTHR43798:SF5">
    <property type="entry name" value="MONOACYLGLYCEROL LIPASE ABHD6"/>
    <property type="match status" value="1"/>
</dbReference>